<dbReference type="InterPro" id="IPR000467">
    <property type="entry name" value="G_patch_dom"/>
</dbReference>
<feature type="compositionally biased region" description="Acidic residues" evidence="2">
    <location>
        <begin position="270"/>
        <end position="286"/>
    </location>
</feature>
<dbReference type="PANTHER" id="PTHR23329">
    <property type="entry name" value="TUFTELIN-INTERACTING PROTEIN 11-RELATED"/>
    <property type="match status" value="1"/>
</dbReference>
<evidence type="ECO:0000256" key="1">
    <source>
        <dbReference type="ARBA" id="ARBA00010900"/>
    </source>
</evidence>
<dbReference type="Pfam" id="PF01585">
    <property type="entry name" value="G-patch"/>
    <property type="match status" value="1"/>
</dbReference>
<dbReference type="PROSITE" id="PS50174">
    <property type="entry name" value="G_PATCH"/>
    <property type="match status" value="1"/>
</dbReference>
<sequence length="1005" mass="117691">MAGSFSFVDDLIRDYLNYRGLTSTLRTFDNEISKNPIGQFRADRITEQLTLYIHQFDINNLIDYWTQIEQHLLSALILRSQQQTNVLTKIRTNLYRCYLIHAIQSSKTEKVNEFFDRLAKILQQSNEWTKEWFALPFIKNPEENSIFQLYFSKQWNDLFWISLQNFLSTAFYHMTPPKISERASNRPTTTASSSYGRGPQSISFVSSGIKLGGNIEKKKKSTTAETKKKPAIIESYDSDEDSDEINDDDDDDDDEVEVIGKRRRKRGDMSDDDDDDDDNDSDVEEIRDEKNRPNGSSDEEIEPPVIQRQPPNVQYQRPPPVNAAPIHDKDFGAFEKHTKGIGMKLLMQMGYKKGHGLGKNLQGRALPIQVQKREGKGAIGRYGHEDPNRVKPPTEESEPGSSTKASKKAAGPTAPQWRKQQREKVPKQFYLYKTLDDVLKEQTTKFHNKKSNEQTREKIIDMTGREQRILQNYDSISTKNYETEQVFSLNELTHNIDLAIESCEESMIRSHRRRKFDEDTTVALQYDLSYTQQMMTEEQTNMSRLHVLINMIDQCEQLVNQVQNVTDLFFLQRIFDELKRTYQKEYQKYRLWDLAVPVLHNYLKQYLASNWKILHGEHDHDHELISLFSKWKDVLEDTTIDLTVDNTISSRENMDPYHRLIWDVWMPFLRRAILEWNPRHPDDLIDLIERWEPYLPSWIMDNILDQLIFPILHREVDQWNPLTDSIPIHSWIHPWLPLMKDRLEPLYQPIRTKLAQALQNWQPSDSSAKAVLLPWQKVFQQGTWDAFMNKHIVPKLITTMQQFIIDPRQQVLDPWNWFIAWIDMVPLSSMIAILEKSFFPKWLQVLNVWLNTNPNYQEIQRWYSGWRSLLPQAIINHTIIKEKLTEGLMMIDRRISGAGNAQQPTAAPTPPPPPQPPVNVNYEAIYNRGVATSTSTVVSSFKDLVEKKAAQYNLLFIPLTNRTFEGKQIYQFGNVNIYIDKNVLFLFENGQWLPLRLNDLVKRVC</sequence>
<feature type="region of interest" description="Disordered" evidence="2">
    <location>
        <begin position="217"/>
        <end position="327"/>
    </location>
</feature>
<dbReference type="Proteomes" id="UP000663845">
    <property type="component" value="Unassembled WGS sequence"/>
</dbReference>
<dbReference type="GO" id="GO:0000390">
    <property type="term" value="P:spliceosomal complex disassembly"/>
    <property type="evidence" value="ECO:0007669"/>
    <property type="project" value="InterPro"/>
</dbReference>
<evidence type="ECO:0000259" key="3">
    <source>
        <dbReference type="PROSITE" id="PS50174"/>
    </source>
</evidence>
<feature type="region of interest" description="Disordered" evidence="2">
    <location>
        <begin position="362"/>
        <end position="422"/>
    </location>
</feature>
<feature type="compositionally biased region" description="Acidic residues" evidence="2">
    <location>
        <begin position="236"/>
        <end position="257"/>
    </location>
</feature>
<dbReference type="GO" id="GO:0003676">
    <property type="term" value="F:nucleic acid binding"/>
    <property type="evidence" value="ECO:0007669"/>
    <property type="project" value="InterPro"/>
</dbReference>
<accession>A0A814GL49</accession>
<name>A0A814GL49_9BILA</name>
<protein>
    <recommendedName>
        <fullName evidence="3">G-patch domain-containing protein</fullName>
    </recommendedName>
</protein>
<dbReference type="Pfam" id="PF23138">
    <property type="entry name" value="CTLH_Armc9"/>
    <property type="match status" value="1"/>
</dbReference>
<dbReference type="InterPro" id="IPR056327">
    <property type="entry name" value="ARMC9_CTLH-like_dom"/>
</dbReference>
<feature type="compositionally biased region" description="Polar residues" evidence="2">
    <location>
        <begin position="185"/>
        <end position="199"/>
    </location>
</feature>
<feature type="compositionally biased region" description="Basic and acidic residues" evidence="2">
    <location>
        <begin position="371"/>
        <end position="394"/>
    </location>
</feature>
<evidence type="ECO:0000313" key="4">
    <source>
        <dbReference type="EMBL" id="CAF0997820.1"/>
    </source>
</evidence>
<gene>
    <name evidence="4" type="ORF">JYZ213_LOCUS15820</name>
</gene>
<feature type="region of interest" description="Disordered" evidence="2">
    <location>
        <begin position="179"/>
        <end position="199"/>
    </location>
</feature>
<dbReference type="AlphaFoldDB" id="A0A814GL49"/>
<dbReference type="InterPro" id="IPR022783">
    <property type="entry name" value="GCFC_dom"/>
</dbReference>
<proteinExistence type="inferred from homology"/>
<evidence type="ECO:0000313" key="5">
    <source>
        <dbReference type="Proteomes" id="UP000663845"/>
    </source>
</evidence>
<evidence type="ECO:0000256" key="2">
    <source>
        <dbReference type="SAM" id="MobiDB-lite"/>
    </source>
</evidence>
<dbReference type="EMBL" id="CAJNOG010000139">
    <property type="protein sequence ID" value="CAF0997820.1"/>
    <property type="molecule type" value="Genomic_DNA"/>
</dbReference>
<comment type="caution">
    <text evidence="4">The sequence shown here is derived from an EMBL/GenBank/DDBJ whole genome shotgun (WGS) entry which is preliminary data.</text>
</comment>
<comment type="similarity">
    <text evidence="1">Belongs to the TFP11/STIP family.</text>
</comment>
<feature type="domain" description="G-patch" evidence="3">
    <location>
        <begin position="338"/>
        <end position="384"/>
    </location>
</feature>
<reference evidence="4" key="1">
    <citation type="submission" date="2021-02" db="EMBL/GenBank/DDBJ databases">
        <authorList>
            <person name="Nowell W R."/>
        </authorList>
    </citation>
    <scope>NUCLEOTIDE SEQUENCE</scope>
</reference>
<dbReference type="PANTHER" id="PTHR23329:SF1">
    <property type="entry name" value="TUFTELIN-INTERACTING PROTEIN 11"/>
    <property type="match status" value="1"/>
</dbReference>
<dbReference type="GO" id="GO:0071008">
    <property type="term" value="C:U2-type post-mRNA release spliceosomal complex"/>
    <property type="evidence" value="ECO:0007669"/>
    <property type="project" value="TreeGrafter"/>
</dbReference>
<dbReference type="Pfam" id="PF07842">
    <property type="entry name" value="GCFC"/>
    <property type="match status" value="1"/>
</dbReference>
<organism evidence="4 5">
    <name type="scientific">Adineta steineri</name>
    <dbReference type="NCBI Taxonomy" id="433720"/>
    <lineage>
        <taxon>Eukaryota</taxon>
        <taxon>Metazoa</taxon>
        <taxon>Spiralia</taxon>
        <taxon>Gnathifera</taxon>
        <taxon>Rotifera</taxon>
        <taxon>Eurotatoria</taxon>
        <taxon>Bdelloidea</taxon>
        <taxon>Adinetida</taxon>
        <taxon>Adinetidae</taxon>
        <taxon>Adineta</taxon>
    </lineage>
</organism>
<dbReference type="SMART" id="SM00443">
    <property type="entry name" value="G_patch"/>
    <property type="match status" value="1"/>
</dbReference>
<dbReference type="InterPro" id="IPR045211">
    <property type="entry name" value="TFP11/STIP/Ntr1"/>
</dbReference>